<accession>A0A7W6M8D2</accession>
<evidence type="ECO:0008006" key="4">
    <source>
        <dbReference type="Google" id="ProtNLM"/>
    </source>
</evidence>
<keyword evidence="1" id="KW-0812">Transmembrane</keyword>
<evidence type="ECO:0000313" key="2">
    <source>
        <dbReference type="EMBL" id="MBB4174334.1"/>
    </source>
</evidence>
<dbReference type="AlphaFoldDB" id="A0A7W6M8D2"/>
<keyword evidence="1" id="KW-1133">Transmembrane helix</keyword>
<sequence>MKRLFKILLIVALVIGVIVVGVMLMTAGDRTIARQFMTDVSTGSFDAALAALHPEVAKEMPLERMQSVFADVEPYTDVSFSNVQASGGRTTLSGTASTETGCTSAVDFMILGDQIAMFNIEPLCRKP</sequence>
<dbReference type="EMBL" id="JACIFU010000002">
    <property type="protein sequence ID" value="MBB4174334.1"/>
    <property type="molecule type" value="Genomic_DNA"/>
</dbReference>
<evidence type="ECO:0000313" key="3">
    <source>
        <dbReference type="Proteomes" id="UP000565745"/>
    </source>
</evidence>
<evidence type="ECO:0000256" key="1">
    <source>
        <dbReference type="SAM" id="Phobius"/>
    </source>
</evidence>
<dbReference type="Proteomes" id="UP000565745">
    <property type="component" value="Unassembled WGS sequence"/>
</dbReference>
<keyword evidence="1" id="KW-0472">Membrane</keyword>
<reference evidence="2 3" key="1">
    <citation type="submission" date="2020-08" db="EMBL/GenBank/DDBJ databases">
        <title>Genomic Encyclopedia of Type Strains, Phase IV (KMG-IV): sequencing the most valuable type-strain genomes for metagenomic binning, comparative biology and taxonomic classification.</title>
        <authorList>
            <person name="Goeker M."/>
        </authorList>
    </citation>
    <scope>NUCLEOTIDE SEQUENCE [LARGE SCALE GENOMIC DNA]</scope>
    <source>
        <strain evidence="2 3">DSM 101015</strain>
    </source>
</reference>
<name>A0A7W6M8D2_9RHOB</name>
<comment type="caution">
    <text evidence="2">The sequence shown here is derived from an EMBL/GenBank/DDBJ whole genome shotgun (WGS) entry which is preliminary data.</text>
</comment>
<feature type="transmembrane region" description="Helical" evidence="1">
    <location>
        <begin position="7"/>
        <end position="27"/>
    </location>
</feature>
<protein>
    <recommendedName>
        <fullName evidence="4">DUF3887 domain-containing protein</fullName>
    </recommendedName>
</protein>
<dbReference type="OrthoDB" id="7868180at2"/>
<gene>
    <name evidence="2" type="ORF">GGR93_002107</name>
</gene>
<proteinExistence type="predicted"/>
<keyword evidence="3" id="KW-1185">Reference proteome</keyword>
<organism evidence="2 3">
    <name type="scientific">Sulfitobacter noctilucicola</name>
    <dbReference type="NCBI Taxonomy" id="1342301"/>
    <lineage>
        <taxon>Bacteria</taxon>
        <taxon>Pseudomonadati</taxon>
        <taxon>Pseudomonadota</taxon>
        <taxon>Alphaproteobacteria</taxon>
        <taxon>Rhodobacterales</taxon>
        <taxon>Roseobacteraceae</taxon>
        <taxon>Sulfitobacter</taxon>
    </lineage>
</organism>
<dbReference type="RefSeq" id="WP_025056863.1">
    <property type="nucleotide sequence ID" value="NZ_JACIFU010000002.1"/>
</dbReference>